<keyword evidence="3" id="KW-1185">Reference proteome</keyword>
<dbReference type="STRING" id="285568.AQJ66_31720"/>
<gene>
    <name evidence="2" type="ORF">AQJ66_31720</name>
</gene>
<dbReference type="EMBL" id="LMWX01000058">
    <property type="protein sequence ID" value="KUN78301.1"/>
    <property type="molecule type" value="Genomic_DNA"/>
</dbReference>
<dbReference type="RefSeq" id="WP_061928823.1">
    <property type="nucleotide sequence ID" value="NZ_KQ948872.1"/>
</dbReference>
<dbReference type="InterPro" id="IPR007278">
    <property type="entry name" value="DUF397"/>
</dbReference>
<proteinExistence type="predicted"/>
<dbReference type="OrthoDB" id="4562195at2"/>
<name>A0A124I1Q6_9ACTN</name>
<sequence>MSIENLVWFKSSHSSGEGGECLELAYHWRKSTYSDGEGGQCLEVAAHPTAIHVRDSKQPPAAPHLTLTPAAWAAFLPVAAGNRPGTNR</sequence>
<evidence type="ECO:0000313" key="3">
    <source>
        <dbReference type="Proteomes" id="UP000053024"/>
    </source>
</evidence>
<protein>
    <submittedName>
        <fullName evidence="2">Toxin</fullName>
    </submittedName>
</protein>
<dbReference type="AlphaFoldDB" id="A0A124I1Q6"/>
<evidence type="ECO:0000259" key="1">
    <source>
        <dbReference type="Pfam" id="PF04149"/>
    </source>
</evidence>
<reference evidence="2 3" key="1">
    <citation type="submission" date="2015-10" db="EMBL/GenBank/DDBJ databases">
        <title>Draft genome sequence of Streptomyces bungoensis DSM 41781, type strain for the species Streptomyces bungoensis.</title>
        <authorList>
            <person name="Ruckert C."/>
            <person name="Winkler A."/>
            <person name="Kalinowski J."/>
            <person name="Kampfer P."/>
            <person name="Glaeser S."/>
        </authorList>
    </citation>
    <scope>NUCLEOTIDE SEQUENCE [LARGE SCALE GENOMIC DNA]</scope>
    <source>
        <strain evidence="2 3">DSM 41781</strain>
    </source>
</reference>
<feature type="domain" description="DUF397" evidence="1">
    <location>
        <begin position="6"/>
        <end position="25"/>
    </location>
</feature>
<feature type="domain" description="DUF397" evidence="1">
    <location>
        <begin position="27"/>
        <end position="76"/>
    </location>
</feature>
<evidence type="ECO:0000313" key="2">
    <source>
        <dbReference type="EMBL" id="KUN78301.1"/>
    </source>
</evidence>
<organism evidence="2 3">
    <name type="scientific">Streptomyces bungoensis</name>
    <dbReference type="NCBI Taxonomy" id="285568"/>
    <lineage>
        <taxon>Bacteria</taxon>
        <taxon>Bacillati</taxon>
        <taxon>Actinomycetota</taxon>
        <taxon>Actinomycetes</taxon>
        <taxon>Kitasatosporales</taxon>
        <taxon>Streptomycetaceae</taxon>
        <taxon>Streptomyces</taxon>
    </lineage>
</organism>
<comment type="caution">
    <text evidence="2">The sequence shown here is derived from an EMBL/GenBank/DDBJ whole genome shotgun (WGS) entry which is preliminary data.</text>
</comment>
<dbReference type="Proteomes" id="UP000053024">
    <property type="component" value="Unassembled WGS sequence"/>
</dbReference>
<dbReference type="Pfam" id="PF04149">
    <property type="entry name" value="DUF397"/>
    <property type="match status" value="2"/>
</dbReference>
<accession>A0A124I1Q6</accession>